<dbReference type="Gene3D" id="1.10.3810.10">
    <property type="entry name" value="Biosynthetic peptidoglycan transglycosylase-like"/>
    <property type="match status" value="1"/>
</dbReference>
<dbReference type="GO" id="GO:0008955">
    <property type="term" value="F:peptidoglycan glycosyltransferase activity"/>
    <property type="evidence" value="ECO:0007669"/>
    <property type="project" value="UniProtKB-EC"/>
</dbReference>
<evidence type="ECO:0000256" key="4">
    <source>
        <dbReference type="ARBA" id="ARBA00018638"/>
    </source>
</evidence>
<keyword evidence="17" id="KW-0812">Transmembrane</keyword>
<evidence type="ECO:0000256" key="12">
    <source>
        <dbReference type="ARBA" id="ARBA00023268"/>
    </source>
</evidence>
<dbReference type="Pfam" id="PF00912">
    <property type="entry name" value="Transgly"/>
    <property type="match status" value="1"/>
</dbReference>
<evidence type="ECO:0000256" key="2">
    <source>
        <dbReference type="ARBA" id="ARBA00004401"/>
    </source>
</evidence>
<evidence type="ECO:0000256" key="7">
    <source>
        <dbReference type="ARBA" id="ARBA00022676"/>
    </source>
</evidence>
<dbReference type="Proteomes" id="UP000823618">
    <property type="component" value="Unassembled WGS sequence"/>
</dbReference>
<dbReference type="PANTHER" id="PTHR32282:SF33">
    <property type="entry name" value="PEPTIDOGLYCAN GLYCOSYLTRANSFERASE"/>
    <property type="match status" value="1"/>
</dbReference>
<feature type="compositionally biased region" description="Polar residues" evidence="16">
    <location>
        <begin position="891"/>
        <end position="902"/>
    </location>
</feature>
<dbReference type="GO" id="GO:0008658">
    <property type="term" value="F:penicillin binding"/>
    <property type="evidence" value="ECO:0007669"/>
    <property type="project" value="InterPro"/>
</dbReference>
<evidence type="ECO:0000256" key="6">
    <source>
        <dbReference type="ARBA" id="ARBA00022670"/>
    </source>
</evidence>
<keyword evidence="8" id="KW-0808">Transferase</keyword>
<evidence type="ECO:0000256" key="1">
    <source>
        <dbReference type="ARBA" id="ARBA00002624"/>
    </source>
</evidence>
<dbReference type="Gene3D" id="3.40.710.10">
    <property type="entry name" value="DD-peptidase/beta-lactamase superfamily"/>
    <property type="match status" value="1"/>
</dbReference>
<evidence type="ECO:0000256" key="16">
    <source>
        <dbReference type="SAM" id="MobiDB-lite"/>
    </source>
</evidence>
<evidence type="ECO:0000256" key="9">
    <source>
        <dbReference type="ARBA" id="ARBA00022801"/>
    </source>
</evidence>
<name>A0A9D9HZ23_9FIRM</name>
<keyword evidence="17" id="KW-1133">Transmembrane helix</keyword>
<keyword evidence="6" id="KW-0645">Protease</keyword>
<evidence type="ECO:0000259" key="19">
    <source>
        <dbReference type="Pfam" id="PF00912"/>
    </source>
</evidence>
<dbReference type="GO" id="GO:0009002">
    <property type="term" value="F:serine-type D-Ala-D-Ala carboxypeptidase activity"/>
    <property type="evidence" value="ECO:0007669"/>
    <property type="project" value="UniProtKB-EC"/>
</dbReference>
<keyword evidence="12" id="KW-0511">Multifunctional enzyme</keyword>
<keyword evidence="7" id="KW-0328">Glycosyltransferase</keyword>
<keyword evidence="10" id="KW-0735">Signal-anchor</keyword>
<dbReference type="SUPFAM" id="SSF56601">
    <property type="entry name" value="beta-lactamase/transpeptidase-like"/>
    <property type="match status" value="1"/>
</dbReference>
<reference evidence="20" key="1">
    <citation type="submission" date="2020-10" db="EMBL/GenBank/DDBJ databases">
        <authorList>
            <person name="Gilroy R."/>
        </authorList>
    </citation>
    <scope>NUCLEOTIDE SEQUENCE</scope>
    <source>
        <strain evidence="20">E3-2379</strain>
    </source>
</reference>
<evidence type="ECO:0000313" key="20">
    <source>
        <dbReference type="EMBL" id="MBO8462861.1"/>
    </source>
</evidence>
<accession>A0A9D9HZ23</accession>
<evidence type="ECO:0000256" key="5">
    <source>
        <dbReference type="ARBA" id="ARBA00022645"/>
    </source>
</evidence>
<dbReference type="InterPro" id="IPR012338">
    <property type="entry name" value="Beta-lactam/transpept-like"/>
</dbReference>
<evidence type="ECO:0000256" key="8">
    <source>
        <dbReference type="ARBA" id="ARBA00022679"/>
    </source>
</evidence>
<dbReference type="AlphaFoldDB" id="A0A9D9HZ23"/>
<dbReference type="EC" id="3.4.16.4" evidence="3"/>
<sequence>MNYKKENIKKRQTNLTAKFPKVRKKISVIFFKSLLVGFLAFIVIGTGIAFGVFHSILDHAPDIDPSDVEPEGFSTTIYNQNGEKILSLADYDSNRIYVTIDKIPKNLQNAFIAIEDERFYEHNGIDPRGIVRAFFVGVQNLFSGSGGFSEGASTLTQQLIKNNVFAAYSEPSFITKLERKIQEQYLAIHLEKELTETMGKYDAKQQILEYYLNTINLGQSTLGVQAASNRYFDKDVSELTLSECAVIASITKNPSALDPVKHPEENELRRATILKRMLDQNLITEKQYKKALKDSVYKRIQQVDTKQSDTSIYSYFIDALIVQVIDDLQEQLGYNRTQAYNALYRGGLSIYTTQDSTIQQICDSVISDPSMFPDHSEVALSYRLSIQKKDGTTKNYSEYDVDAYLRKKLGVSSSQLIFSDKTKAEEAAHEFKETVYSKKKGDVLLGEKLTTTIQPQVSFTIMDQKTGYVKAIVGGRGEKTGNLTLNRATDSTRQPGSTFKIVSTYVPALDTAGVTLATTFNDAPYTWPNTNIPVNNANRQYGGLTTVRKAIQNSTNIVAAKTMELVTPQVSYNYLLNLGFTTLVDKQVNADGSIYSDIQYPMALGGLTNGVTNLELTAAYAAIANKGMYTKPILYTKILDHDGNLLYDNTPQQKQVMKDTTAWLLTSAMEDVVNYGTGTATKLENMHSAGKTGTTSNNYDLWFSGYTPYYTASIWYGYDINKSLSSGSTHKVIWKTIMDKIHSTLQLEDQEFPKNSSITKASICTKSGKLAVPGLCDRDARNSTIKTEYFANGTVPTEECDVHVKVTICKESKQPISKYCPESDQVSIVYMIPPDDASDMTSDAPYYLPKNFQSQICSIHSHGISRSSVETSPPLDPFDMTDDTIAPNESIVDSSPPISNDE</sequence>
<comment type="caution">
    <text evidence="20">The sequence shown here is derived from an EMBL/GenBank/DDBJ whole genome shotgun (WGS) entry which is preliminary data.</text>
</comment>
<keyword evidence="11" id="KW-0046">Antibiotic resistance</keyword>
<dbReference type="InterPro" id="IPR001264">
    <property type="entry name" value="Glyco_trans_51"/>
</dbReference>
<evidence type="ECO:0000313" key="21">
    <source>
        <dbReference type="Proteomes" id="UP000823618"/>
    </source>
</evidence>
<comment type="catalytic activity">
    <reaction evidence="15">
        <text>[GlcNAc-(1-&gt;4)-Mur2Ac(oyl-L-Ala-gamma-D-Glu-L-Lys-D-Ala-D-Ala)](n)-di-trans,octa-cis-undecaprenyl diphosphate + beta-D-GlcNAc-(1-&gt;4)-Mur2Ac(oyl-L-Ala-gamma-D-Glu-L-Lys-D-Ala-D-Ala)-di-trans,octa-cis-undecaprenyl diphosphate = [GlcNAc-(1-&gt;4)-Mur2Ac(oyl-L-Ala-gamma-D-Glu-L-Lys-D-Ala-D-Ala)](n+1)-di-trans,octa-cis-undecaprenyl diphosphate + di-trans,octa-cis-undecaprenyl diphosphate + H(+)</text>
        <dbReference type="Rhea" id="RHEA:23708"/>
        <dbReference type="Rhea" id="RHEA-COMP:9602"/>
        <dbReference type="Rhea" id="RHEA-COMP:9603"/>
        <dbReference type="ChEBI" id="CHEBI:15378"/>
        <dbReference type="ChEBI" id="CHEBI:58405"/>
        <dbReference type="ChEBI" id="CHEBI:60033"/>
        <dbReference type="ChEBI" id="CHEBI:78435"/>
        <dbReference type="EC" id="2.4.99.28"/>
    </reaction>
</comment>
<evidence type="ECO:0000256" key="17">
    <source>
        <dbReference type="SAM" id="Phobius"/>
    </source>
</evidence>
<evidence type="ECO:0000256" key="10">
    <source>
        <dbReference type="ARBA" id="ARBA00022968"/>
    </source>
</evidence>
<organism evidence="20 21">
    <name type="scientific">Candidatus Scybalomonas excrementavium</name>
    <dbReference type="NCBI Taxonomy" id="2840943"/>
    <lineage>
        <taxon>Bacteria</taxon>
        <taxon>Bacillati</taxon>
        <taxon>Bacillota</taxon>
        <taxon>Clostridia</taxon>
        <taxon>Lachnospirales</taxon>
        <taxon>Lachnospiraceae</taxon>
        <taxon>Lachnospiraceae incertae sedis</taxon>
        <taxon>Candidatus Scybalomonas</taxon>
    </lineage>
</organism>
<reference evidence="20" key="2">
    <citation type="journal article" date="2021" name="PeerJ">
        <title>Extensive microbial diversity within the chicken gut microbiome revealed by metagenomics and culture.</title>
        <authorList>
            <person name="Gilroy R."/>
            <person name="Ravi A."/>
            <person name="Getino M."/>
            <person name="Pursley I."/>
            <person name="Horton D.L."/>
            <person name="Alikhan N.F."/>
            <person name="Baker D."/>
            <person name="Gharbi K."/>
            <person name="Hall N."/>
            <person name="Watson M."/>
            <person name="Adriaenssens E.M."/>
            <person name="Foster-Nyarko E."/>
            <person name="Jarju S."/>
            <person name="Secka A."/>
            <person name="Antonio M."/>
            <person name="Oren A."/>
            <person name="Chaudhuri R.R."/>
            <person name="La Ragione R."/>
            <person name="Hildebrand F."/>
            <person name="Pallen M.J."/>
        </authorList>
    </citation>
    <scope>NUCLEOTIDE SEQUENCE</scope>
    <source>
        <strain evidence="20">E3-2379</strain>
    </source>
</reference>
<evidence type="ECO:0000256" key="11">
    <source>
        <dbReference type="ARBA" id="ARBA00023251"/>
    </source>
</evidence>
<keyword evidence="17" id="KW-0472">Membrane</keyword>
<dbReference type="SUPFAM" id="SSF53955">
    <property type="entry name" value="Lysozyme-like"/>
    <property type="match status" value="1"/>
</dbReference>
<dbReference type="Pfam" id="PF00905">
    <property type="entry name" value="Transpeptidase"/>
    <property type="match status" value="1"/>
</dbReference>
<proteinExistence type="predicted"/>
<dbReference type="InterPro" id="IPR023346">
    <property type="entry name" value="Lysozyme-like_dom_sf"/>
</dbReference>
<evidence type="ECO:0000256" key="15">
    <source>
        <dbReference type="ARBA" id="ARBA00049902"/>
    </source>
</evidence>
<dbReference type="GO" id="GO:0046677">
    <property type="term" value="P:response to antibiotic"/>
    <property type="evidence" value="ECO:0007669"/>
    <property type="project" value="UniProtKB-KW"/>
</dbReference>
<dbReference type="InterPro" id="IPR050396">
    <property type="entry name" value="Glycosyltr_51/Transpeptidase"/>
</dbReference>
<dbReference type="InterPro" id="IPR001460">
    <property type="entry name" value="PCN-bd_Tpept"/>
</dbReference>
<dbReference type="PANTHER" id="PTHR32282">
    <property type="entry name" value="BINDING PROTEIN TRANSPEPTIDASE, PUTATIVE-RELATED"/>
    <property type="match status" value="1"/>
</dbReference>
<keyword evidence="5" id="KW-0121">Carboxypeptidase</keyword>
<dbReference type="EMBL" id="JADIML010000082">
    <property type="protein sequence ID" value="MBO8462861.1"/>
    <property type="molecule type" value="Genomic_DNA"/>
</dbReference>
<dbReference type="GO" id="GO:0005886">
    <property type="term" value="C:plasma membrane"/>
    <property type="evidence" value="ECO:0007669"/>
    <property type="project" value="UniProtKB-SubCell"/>
</dbReference>
<gene>
    <name evidence="20" type="ORF">IAC13_02890</name>
</gene>
<feature type="region of interest" description="Disordered" evidence="16">
    <location>
        <begin position="865"/>
        <end position="902"/>
    </location>
</feature>
<evidence type="ECO:0000256" key="13">
    <source>
        <dbReference type="ARBA" id="ARBA00034000"/>
    </source>
</evidence>
<evidence type="ECO:0000256" key="14">
    <source>
        <dbReference type="ARBA" id="ARBA00044770"/>
    </source>
</evidence>
<keyword evidence="9" id="KW-0378">Hydrolase</keyword>
<comment type="subcellular location">
    <subcellularLocation>
        <location evidence="2">Cell membrane</location>
        <topology evidence="2">Single-pass type II membrane protein</topology>
    </subcellularLocation>
</comment>
<feature type="domain" description="Glycosyl transferase family 51" evidence="19">
    <location>
        <begin position="85"/>
        <end position="277"/>
    </location>
</feature>
<dbReference type="EC" id="2.4.99.28" evidence="14"/>
<feature type="domain" description="Penicillin-binding protein transpeptidase" evidence="18">
    <location>
        <begin position="458"/>
        <end position="738"/>
    </location>
</feature>
<comment type="function">
    <text evidence="1">Cell wall formation. Synthesis of cross-linked peptidoglycan from the lipid intermediates. The enzyme has a penicillin-insensitive transglycosylase N-terminal domain (formation of linear glycan strands) and a penicillin-sensitive transpeptidase C-terminal domain (cross-linking of the peptide subunits).</text>
</comment>
<feature type="transmembrane region" description="Helical" evidence="17">
    <location>
        <begin position="28"/>
        <end position="53"/>
    </location>
</feature>
<evidence type="ECO:0000256" key="3">
    <source>
        <dbReference type="ARBA" id="ARBA00012448"/>
    </source>
</evidence>
<protein>
    <recommendedName>
        <fullName evidence="4">Penicillin-binding protein 1A</fullName>
        <ecNumber evidence="14">2.4.99.28</ecNumber>
        <ecNumber evidence="3">3.4.16.4</ecNumber>
    </recommendedName>
</protein>
<dbReference type="GO" id="GO:0006508">
    <property type="term" value="P:proteolysis"/>
    <property type="evidence" value="ECO:0007669"/>
    <property type="project" value="UniProtKB-KW"/>
</dbReference>
<evidence type="ECO:0000259" key="18">
    <source>
        <dbReference type="Pfam" id="PF00905"/>
    </source>
</evidence>
<dbReference type="InterPro" id="IPR036950">
    <property type="entry name" value="PBP_transglycosylase"/>
</dbReference>
<comment type="catalytic activity">
    <reaction evidence="13">
        <text>Preferential cleavage: (Ac)2-L-Lys-D-Ala-|-D-Ala. Also transpeptidation of peptidyl-alanyl moieties that are N-acyl substituents of D-alanine.</text>
        <dbReference type="EC" id="3.4.16.4"/>
    </reaction>
</comment>